<dbReference type="Pfam" id="PF07992">
    <property type="entry name" value="Pyr_redox_2"/>
    <property type="match status" value="1"/>
</dbReference>
<dbReference type="Proteomes" id="UP001203297">
    <property type="component" value="Unassembled WGS sequence"/>
</dbReference>
<dbReference type="InterPro" id="IPR000960">
    <property type="entry name" value="Flavin_mOase"/>
</dbReference>
<name>A0AAD4M5H1_9AGAM</name>
<dbReference type="GO" id="GO:0050660">
    <property type="term" value="F:flavin adenine dinucleotide binding"/>
    <property type="evidence" value="ECO:0007669"/>
    <property type="project" value="InterPro"/>
</dbReference>
<dbReference type="GO" id="GO:0016491">
    <property type="term" value="F:oxidoreductase activity"/>
    <property type="evidence" value="ECO:0007669"/>
    <property type="project" value="UniProtKB-KW"/>
</dbReference>
<evidence type="ECO:0000256" key="2">
    <source>
        <dbReference type="ARBA" id="ARBA00022827"/>
    </source>
</evidence>
<dbReference type="PRINTS" id="PR00370">
    <property type="entry name" value="FMOXYGENASE"/>
</dbReference>
<dbReference type="AlphaFoldDB" id="A0AAD4M5H1"/>
<gene>
    <name evidence="6" type="ORF">B0F90DRAFT_1627303</name>
</gene>
<protein>
    <submittedName>
        <fullName evidence="6">FAD/NAD-P-binding domain-containing protein</fullName>
    </submittedName>
</protein>
<feature type="transmembrane region" description="Helical" evidence="4">
    <location>
        <begin position="294"/>
        <end position="315"/>
    </location>
</feature>
<sequence length="585" mass="64952">MTATAHSHSHLTGDALDESVGVIGSGIAGLVTAHTLVQDGFKHVELLTRDKTAGGVWCEERVYPGLHINRHLFYFFLASSPSVHGEFRFSALAMREPEGHTKTGGRLSGEDVRQYMDDFAKTFLAGNIRFETNILNIRRGGGGTGWAVLVHDLKTSTEKTLYYSRIVVCTGGCSIPRYPESLTLAAAKAAQFSGPVLHSMYFRSRIDDLLSCTSPDDPHAAHVIVVGGGKSAADSAAFLAREGRPVTMIFDTTDSFVASPTPLPPAIRKSRFLSVMSGHKELRSRIERFLHTTWLGGIIVYYFWQILTSFSFYVLGVPRDSPLRRAHDLFYNARTNDEGIPREGSFHSLANAGKINLISPARVARFGDDGHSVVLEDGRTLRAAAVILATGYGSSWRPIFDDETMEELGLGRQPPRESSVSLNERWDYPSLDSLPSVPGDAPWTAMVYRGLVPAKSILKRDFAVNGATFTAHHAYVSEVSAHWISAYFRRDSLRLPKTVEEARASAEVDAAWVRRRYPHVLNWFGESNTTAVWFWTWPQFVDDLLEDMGVPSMRSGGNWLTWLFKAVDLDEIIDLKAERDAKRRG</sequence>
<dbReference type="GO" id="GO:0050661">
    <property type="term" value="F:NADP binding"/>
    <property type="evidence" value="ECO:0007669"/>
    <property type="project" value="InterPro"/>
</dbReference>
<organism evidence="6 7">
    <name type="scientific">Multifurca ochricompacta</name>
    <dbReference type="NCBI Taxonomy" id="376703"/>
    <lineage>
        <taxon>Eukaryota</taxon>
        <taxon>Fungi</taxon>
        <taxon>Dikarya</taxon>
        <taxon>Basidiomycota</taxon>
        <taxon>Agaricomycotina</taxon>
        <taxon>Agaricomycetes</taxon>
        <taxon>Russulales</taxon>
        <taxon>Russulaceae</taxon>
        <taxon>Multifurca</taxon>
    </lineage>
</organism>
<keyword evidence="3" id="KW-0560">Oxidoreductase</keyword>
<comment type="caution">
    <text evidence="6">The sequence shown here is derived from an EMBL/GenBank/DDBJ whole genome shotgun (WGS) entry which is preliminary data.</text>
</comment>
<reference evidence="6" key="1">
    <citation type="journal article" date="2022" name="New Phytol.">
        <title>Evolutionary transition to the ectomycorrhizal habit in the genomes of a hyperdiverse lineage of mushroom-forming fungi.</title>
        <authorList>
            <person name="Looney B."/>
            <person name="Miyauchi S."/>
            <person name="Morin E."/>
            <person name="Drula E."/>
            <person name="Courty P.E."/>
            <person name="Kohler A."/>
            <person name="Kuo A."/>
            <person name="LaButti K."/>
            <person name="Pangilinan J."/>
            <person name="Lipzen A."/>
            <person name="Riley R."/>
            <person name="Andreopoulos W."/>
            <person name="He G."/>
            <person name="Johnson J."/>
            <person name="Nolan M."/>
            <person name="Tritt A."/>
            <person name="Barry K.W."/>
            <person name="Grigoriev I.V."/>
            <person name="Nagy L.G."/>
            <person name="Hibbett D."/>
            <person name="Henrissat B."/>
            <person name="Matheny P.B."/>
            <person name="Labbe J."/>
            <person name="Martin F.M."/>
        </authorList>
    </citation>
    <scope>NUCLEOTIDE SEQUENCE</scope>
    <source>
        <strain evidence="6">BPL690</strain>
    </source>
</reference>
<accession>A0AAD4M5H1</accession>
<keyword evidence="2" id="KW-0274">FAD</keyword>
<dbReference type="EMBL" id="WTXG01000010">
    <property type="protein sequence ID" value="KAI0302909.1"/>
    <property type="molecule type" value="Genomic_DNA"/>
</dbReference>
<evidence type="ECO:0000256" key="1">
    <source>
        <dbReference type="ARBA" id="ARBA00022630"/>
    </source>
</evidence>
<proteinExistence type="predicted"/>
<dbReference type="InterPro" id="IPR023753">
    <property type="entry name" value="FAD/NAD-binding_dom"/>
</dbReference>
<keyword evidence="4" id="KW-1133">Transmembrane helix</keyword>
<dbReference type="SUPFAM" id="SSF51905">
    <property type="entry name" value="FAD/NAD(P)-binding domain"/>
    <property type="match status" value="3"/>
</dbReference>
<evidence type="ECO:0000313" key="7">
    <source>
        <dbReference type="Proteomes" id="UP001203297"/>
    </source>
</evidence>
<dbReference type="Gene3D" id="3.50.50.60">
    <property type="entry name" value="FAD/NAD(P)-binding domain"/>
    <property type="match status" value="2"/>
</dbReference>
<evidence type="ECO:0000256" key="4">
    <source>
        <dbReference type="SAM" id="Phobius"/>
    </source>
</evidence>
<evidence type="ECO:0000256" key="3">
    <source>
        <dbReference type="ARBA" id="ARBA00023002"/>
    </source>
</evidence>
<keyword evidence="1" id="KW-0285">Flavoprotein</keyword>
<keyword evidence="4" id="KW-0812">Transmembrane</keyword>
<keyword evidence="4" id="KW-0472">Membrane</keyword>
<dbReference type="InterPro" id="IPR036188">
    <property type="entry name" value="FAD/NAD-bd_sf"/>
</dbReference>
<feature type="domain" description="FAD/NAD(P)-binding" evidence="5">
    <location>
        <begin position="20"/>
        <end position="249"/>
    </location>
</feature>
<dbReference type="PANTHER" id="PTHR23023">
    <property type="entry name" value="DIMETHYLANILINE MONOOXYGENASE"/>
    <property type="match status" value="1"/>
</dbReference>
<dbReference type="InterPro" id="IPR050346">
    <property type="entry name" value="FMO-like"/>
</dbReference>
<evidence type="ECO:0000259" key="5">
    <source>
        <dbReference type="Pfam" id="PF07992"/>
    </source>
</evidence>
<evidence type="ECO:0000313" key="6">
    <source>
        <dbReference type="EMBL" id="KAI0302909.1"/>
    </source>
</evidence>
<keyword evidence="7" id="KW-1185">Reference proteome</keyword>